<evidence type="ECO:0000313" key="2">
    <source>
        <dbReference type="EMBL" id="PMD30204.1"/>
    </source>
</evidence>
<reference evidence="2 3" key="1">
    <citation type="submission" date="2016-04" db="EMBL/GenBank/DDBJ databases">
        <title>A degradative enzymes factory behind the ericoid mycorrhizal symbiosis.</title>
        <authorList>
            <consortium name="DOE Joint Genome Institute"/>
            <person name="Martino E."/>
            <person name="Morin E."/>
            <person name="Grelet G."/>
            <person name="Kuo A."/>
            <person name="Kohler A."/>
            <person name="Daghino S."/>
            <person name="Barry K."/>
            <person name="Choi C."/>
            <person name="Cichocki N."/>
            <person name="Clum A."/>
            <person name="Copeland A."/>
            <person name="Hainaut M."/>
            <person name="Haridas S."/>
            <person name="Labutti K."/>
            <person name="Lindquist E."/>
            <person name="Lipzen A."/>
            <person name="Khouja H.-R."/>
            <person name="Murat C."/>
            <person name="Ohm R."/>
            <person name="Olson A."/>
            <person name="Spatafora J."/>
            <person name="Veneault-Fourrey C."/>
            <person name="Henrissat B."/>
            <person name="Grigoriev I."/>
            <person name="Martin F."/>
            <person name="Perotto S."/>
        </authorList>
    </citation>
    <scope>NUCLEOTIDE SEQUENCE [LARGE SCALE GENOMIC DNA]</scope>
    <source>
        <strain evidence="2 3">F</strain>
    </source>
</reference>
<evidence type="ECO:0000313" key="3">
    <source>
        <dbReference type="Proteomes" id="UP000235786"/>
    </source>
</evidence>
<organism evidence="2 3">
    <name type="scientific">Hyaloscypha variabilis (strain UAMH 11265 / GT02V1 / F)</name>
    <name type="common">Meliniomyces variabilis</name>
    <dbReference type="NCBI Taxonomy" id="1149755"/>
    <lineage>
        <taxon>Eukaryota</taxon>
        <taxon>Fungi</taxon>
        <taxon>Dikarya</taxon>
        <taxon>Ascomycota</taxon>
        <taxon>Pezizomycotina</taxon>
        <taxon>Leotiomycetes</taxon>
        <taxon>Helotiales</taxon>
        <taxon>Hyaloscyphaceae</taxon>
        <taxon>Hyaloscypha</taxon>
        <taxon>Hyaloscypha variabilis</taxon>
    </lineage>
</organism>
<dbReference type="OrthoDB" id="3561411at2759"/>
<keyword evidence="3" id="KW-1185">Reference proteome</keyword>
<accession>A0A2J6QVA9</accession>
<dbReference type="Proteomes" id="UP000235786">
    <property type="component" value="Unassembled WGS sequence"/>
</dbReference>
<name>A0A2J6QVA9_HYAVF</name>
<proteinExistence type="predicted"/>
<dbReference type="EMBL" id="KZ613968">
    <property type="protein sequence ID" value="PMD30204.1"/>
    <property type="molecule type" value="Genomic_DNA"/>
</dbReference>
<evidence type="ECO:0000256" key="1">
    <source>
        <dbReference type="SAM" id="MobiDB-lite"/>
    </source>
</evidence>
<feature type="region of interest" description="Disordered" evidence="1">
    <location>
        <begin position="75"/>
        <end position="111"/>
    </location>
</feature>
<sequence length="285" mass="33140">MAQIMTPLPGQDFEVRSLKASPGVPEVLEQRGFKLPPTISIFHDKMSWEQIWLNNGRSVGTVSYFNREIQGISQRSSSSSQRSIEEGASNGASDIRSISSNEPDSLFDATETQEQRLERWQKFYTEGSMERWLDKDDYELYLDDIHFNRLYQEVQHSVYDENCQRHRGQEQVRNFWDDVRKQLRDEEEKVLEWPPTEELQHCTAWEYRGSASSNLAPEQRPLSRLFGGHDEILISATRSGSPISRPGSLTMDSPATGQDAELLKLREWLMRRKRMREELNARLGR</sequence>
<feature type="compositionally biased region" description="Polar residues" evidence="1">
    <location>
        <begin position="90"/>
        <end position="103"/>
    </location>
</feature>
<protein>
    <submittedName>
        <fullName evidence="2">Uncharacterized protein</fullName>
    </submittedName>
</protein>
<gene>
    <name evidence="2" type="ORF">L207DRAFT_641779</name>
</gene>
<dbReference type="AlphaFoldDB" id="A0A2J6QVA9"/>